<evidence type="ECO:0000313" key="2">
    <source>
        <dbReference type="Proteomes" id="UP001565243"/>
    </source>
</evidence>
<keyword evidence="2" id="KW-1185">Reference proteome</keyword>
<gene>
    <name evidence="1" type="ORF">AB6T85_07435</name>
</gene>
<protein>
    <submittedName>
        <fullName evidence="1">Thioredoxin family protein</fullName>
    </submittedName>
</protein>
<sequence>MIDYRELFSAGAGFEAFAKTGLAGEIAAVKEARAKLNSEEYVSSELKEQVKQVRGAYYLLTAAELWCPDCQRNVTAMQFISELQPTISQAIISKSRAERTLLPALALDKVRIPFTVVLDEKFEPIGTFVERPEKAIHGGEAELQAYREGRLLNATIEDILAIIHQHQATRG</sequence>
<dbReference type="EMBL" id="JBGFFX010000003">
    <property type="protein sequence ID" value="MEY8770257.1"/>
    <property type="molecule type" value="Genomic_DNA"/>
</dbReference>
<dbReference type="RefSeq" id="WP_253455743.1">
    <property type="nucleotide sequence ID" value="NZ_JBGFFX010000003.1"/>
</dbReference>
<proteinExistence type="predicted"/>
<dbReference type="Pfam" id="PF14595">
    <property type="entry name" value="Thioredoxin_9"/>
    <property type="match status" value="1"/>
</dbReference>
<reference evidence="1 2" key="1">
    <citation type="submission" date="2024-07" db="EMBL/GenBank/DDBJ databases">
        <authorList>
            <person name="Hebao G."/>
        </authorList>
    </citation>
    <scope>NUCLEOTIDE SEQUENCE [LARGE SCALE GENOMIC DNA]</scope>
    <source>
        <strain evidence="1 2">ACCC 02193</strain>
    </source>
</reference>
<dbReference type="Proteomes" id="UP001565243">
    <property type="component" value="Unassembled WGS sequence"/>
</dbReference>
<organism evidence="1 2">
    <name type="scientific">Erwinia aeris</name>
    <dbReference type="NCBI Taxonomy" id="3239803"/>
    <lineage>
        <taxon>Bacteria</taxon>
        <taxon>Pseudomonadati</taxon>
        <taxon>Pseudomonadota</taxon>
        <taxon>Gammaproteobacteria</taxon>
        <taxon>Enterobacterales</taxon>
        <taxon>Erwiniaceae</taxon>
        <taxon>Erwinia</taxon>
    </lineage>
</organism>
<comment type="caution">
    <text evidence="1">The sequence shown here is derived from an EMBL/GenBank/DDBJ whole genome shotgun (WGS) entry which is preliminary data.</text>
</comment>
<accession>A0ABV4E5S6</accession>
<evidence type="ECO:0000313" key="1">
    <source>
        <dbReference type="EMBL" id="MEY8770257.1"/>
    </source>
</evidence>
<dbReference type="Gene3D" id="3.40.30.10">
    <property type="entry name" value="Glutaredoxin"/>
    <property type="match status" value="1"/>
</dbReference>
<name>A0ABV4E5S6_9GAMM</name>